<feature type="signal peptide" evidence="1">
    <location>
        <begin position="1"/>
        <end position="24"/>
    </location>
</feature>
<keyword evidence="3" id="KW-1185">Reference proteome</keyword>
<organism evidence="2 3">
    <name type="scientific">Paenibacillus oleatilyticus</name>
    <dbReference type="NCBI Taxonomy" id="2594886"/>
    <lineage>
        <taxon>Bacteria</taxon>
        <taxon>Bacillati</taxon>
        <taxon>Bacillota</taxon>
        <taxon>Bacilli</taxon>
        <taxon>Bacillales</taxon>
        <taxon>Paenibacillaceae</taxon>
        <taxon>Paenibacillus</taxon>
    </lineage>
</organism>
<evidence type="ECO:0000256" key="1">
    <source>
        <dbReference type="SAM" id="SignalP"/>
    </source>
</evidence>
<dbReference type="EMBL" id="JBHDLN010000003">
    <property type="protein sequence ID" value="MFB0841761.1"/>
    <property type="molecule type" value="Genomic_DNA"/>
</dbReference>
<evidence type="ECO:0000313" key="2">
    <source>
        <dbReference type="EMBL" id="MFB0841761.1"/>
    </source>
</evidence>
<evidence type="ECO:0000313" key="3">
    <source>
        <dbReference type="Proteomes" id="UP001575622"/>
    </source>
</evidence>
<dbReference type="Proteomes" id="UP001575622">
    <property type="component" value="Unassembled WGS sequence"/>
</dbReference>
<gene>
    <name evidence="2" type="ORF">ACEU3E_06250</name>
</gene>
<reference evidence="2 3" key="1">
    <citation type="submission" date="2024-09" db="EMBL/GenBank/DDBJ databases">
        <authorList>
            <person name="Makale K.P.P."/>
            <person name="Makhzoum A."/>
            <person name="Rantong G."/>
            <person name="Rahube T.O."/>
        </authorList>
    </citation>
    <scope>NUCLEOTIDE SEQUENCE [LARGE SCALE GENOMIC DNA]</scope>
    <source>
        <strain evidence="2 3">KM_D13</strain>
    </source>
</reference>
<dbReference type="RefSeq" id="WP_373949376.1">
    <property type="nucleotide sequence ID" value="NZ_JBHDLN010000003.1"/>
</dbReference>
<comment type="caution">
    <text evidence="2">The sequence shown here is derived from an EMBL/GenBank/DDBJ whole genome shotgun (WGS) entry which is preliminary data.</text>
</comment>
<sequence length="154" mass="16959">MKILKKVCMVSALACLAFAVPVSAADVNVPASFADKTPETNNIISLASDPSGSYTLKPWETKKFIGLYPAGDGPIRFEVKQQGLLGGTPFLNYKLYMYKDGNDVLIKDYSVGGNGFNSDSFGTERTYYKLEITNVMYYSGTSDVNIDIRFYNAE</sequence>
<proteinExistence type="predicted"/>
<name>A0ABV4UVA5_9BACL</name>
<accession>A0ABV4UVA5</accession>
<feature type="chain" id="PRO_5046161812" evidence="1">
    <location>
        <begin position="25"/>
        <end position="154"/>
    </location>
</feature>
<keyword evidence="1" id="KW-0732">Signal</keyword>
<protein>
    <submittedName>
        <fullName evidence="2">Uncharacterized protein</fullName>
    </submittedName>
</protein>